<evidence type="ECO:0000313" key="2">
    <source>
        <dbReference type="EMBL" id="QYT03567.1"/>
    </source>
</evidence>
<dbReference type="InterPro" id="IPR021858">
    <property type="entry name" value="Fun_TF"/>
</dbReference>
<dbReference type="PANTHER" id="PTHR37540">
    <property type="entry name" value="TRANSCRIPTION FACTOR (ACR-2), PUTATIVE-RELATED-RELATED"/>
    <property type="match status" value="1"/>
</dbReference>
<name>A0A8G0LJQ5_9HYPO</name>
<dbReference type="AlphaFoldDB" id="A0A8G0LJQ5"/>
<proteinExistence type="predicted"/>
<dbReference type="Proteomes" id="UP000826661">
    <property type="component" value="Chromosome VI"/>
</dbReference>
<sequence length="318" mass="35824">MQASFQDPCMFHAILFAASSHLEVVRGENGNPVTHYHRRQAIKLLLENISASRTVSDTSIATAMYLWHYESMNSHLDEAKIHKQGLLQMVNANGGLRKLGFDGFLSHMITLIGFGDAILSASEPVFGTVDGYQVPEAPITLLSAILQRPQKVLHSSGLNGSLLSLLHEVHDNLLTFDQLTLPGDCWELPLYIKDKYLDGDFDEDGPFHAACWHAASIYLNSLKRGIPFSSDENQIFVEKLRSCIMVFPKDHDRELDREIYVWLCFTGAAVAKRDKTWFLAKVGPTVMSLSQKQLGDFKRGVIQFAYIVQKLESNRQIW</sequence>
<keyword evidence="3" id="KW-1185">Reference proteome</keyword>
<dbReference type="PANTHER" id="PTHR37540:SF5">
    <property type="entry name" value="TRANSCRIPTION FACTOR DOMAIN-CONTAINING PROTEIN"/>
    <property type="match status" value="1"/>
</dbReference>
<dbReference type="Pfam" id="PF11951">
    <property type="entry name" value="Fungal_trans_2"/>
    <property type="match status" value="1"/>
</dbReference>
<accession>A0A8G0LJQ5</accession>
<dbReference type="EMBL" id="CP075869">
    <property type="protein sequence ID" value="QYT03567.1"/>
    <property type="molecule type" value="Genomic_DNA"/>
</dbReference>
<reference evidence="2 3" key="1">
    <citation type="journal article" date="2021" name="BMC Genomics">
        <title>Telomere-to-telomere genome assembly of asparaginase-producing Trichoderma simmonsii.</title>
        <authorList>
            <person name="Chung D."/>
            <person name="Kwon Y.M."/>
            <person name="Yang Y."/>
        </authorList>
    </citation>
    <scope>NUCLEOTIDE SEQUENCE [LARGE SCALE GENOMIC DNA]</scope>
    <source>
        <strain evidence="2 3">GH-Sj1</strain>
    </source>
</reference>
<keyword evidence="1" id="KW-0539">Nucleus</keyword>
<gene>
    <name evidence="2" type="ORF">H0G86_010516</name>
</gene>
<evidence type="ECO:0000256" key="1">
    <source>
        <dbReference type="ARBA" id="ARBA00023242"/>
    </source>
</evidence>
<protein>
    <submittedName>
        <fullName evidence="2">Zn(2)-C6 fungal-type domain-containing protein</fullName>
    </submittedName>
</protein>
<organism evidence="2 3">
    <name type="scientific">Trichoderma simmonsii</name>
    <dbReference type="NCBI Taxonomy" id="1491479"/>
    <lineage>
        <taxon>Eukaryota</taxon>
        <taxon>Fungi</taxon>
        <taxon>Dikarya</taxon>
        <taxon>Ascomycota</taxon>
        <taxon>Pezizomycotina</taxon>
        <taxon>Sordariomycetes</taxon>
        <taxon>Hypocreomycetidae</taxon>
        <taxon>Hypocreales</taxon>
        <taxon>Hypocreaceae</taxon>
        <taxon>Trichoderma</taxon>
    </lineage>
</organism>
<evidence type="ECO:0000313" key="3">
    <source>
        <dbReference type="Proteomes" id="UP000826661"/>
    </source>
</evidence>